<dbReference type="Gene3D" id="3.30.70.870">
    <property type="entry name" value="Elongation Factor G (Translational Gtpase), domain 3"/>
    <property type="match status" value="1"/>
</dbReference>
<feature type="domain" description="Tr-type G" evidence="9">
    <location>
        <begin position="69"/>
        <end position="245"/>
    </location>
</feature>
<dbReference type="InterPro" id="IPR005225">
    <property type="entry name" value="Small_GTP-bd"/>
</dbReference>
<evidence type="ECO:0000259" key="9">
    <source>
        <dbReference type="PROSITE" id="PS51722"/>
    </source>
</evidence>
<dbReference type="Pfam" id="PF00009">
    <property type="entry name" value="GTP_EFTU"/>
    <property type="match status" value="1"/>
</dbReference>
<feature type="binding site" evidence="8">
    <location>
        <begin position="78"/>
        <end position="85"/>
    </location>
    <ligand>
        <name>GTP</name>
        <dbReference type="ChEBI" id="CHEBI:37565"/>
    </ligand>
</feature>
<organism evidence="10 11">
    <name type="scientific">Gnathostoma spinigerum</name>
    <dbReference type="NCBI Taxonomy" id="75299"/>
    <lineage>
        <taxon>Eukaryota</taxon>
        <taxon>Metazoa</taxon>
        <taxon>Ecdysozoa</taxon>
        <taxon>Nematoda</taxon>
        <taxon>Chromadorea</taxon>
        <taxon>Rhabditida</taxon>
        <taxon>Spirurina</taxon>
        <taxon>Gnathostomatomorpha</taxon>
        <taxon>Gnathostomatoidea</taxon>
        <taxon>Gnathostomatidae</taxon>
        <taxon>Gnathostoma</taxon>
    </lineage>
</organism>
<dbReference type="GO" id="GO:0003924">
    <property type="term" value="F:GTPase activity"/>
    <property type="evidence" value="ECO:0007669"/>
    <property type="project" value="UniProtKB-UniRule"/>
</dbReference>
<dbReference type="Pfam" id="PF03144">
    <property type="entry name" value="GTP_EFTU_D2"/>
    <property type="match status" value="1"/>
</dbReference>
<dbReference type="GO" id="GO:0006412">
    <property type="term" value="P:translation"/>
    <property type="evidence" value="ECO:0007669"/>
    <property type="project" value="UniProtKB-KW"/>
</dbReference>
<dbReference type="GO" id="GO:0005525">
    <property type="term" value="F:GTP binding"/>
    <property type="evidence" value="ECO:0007669"/>
    <property type="project" value="UniProtKB-UniRule"/>
</dbReference>
<evidence type="ECO:0000313" key="11">
    <source>
        <dbReference type="Proteomes" id="UP001608902"/>
    </source>
</evidence>
<dbReference type="Pfam" id="PF00679">
    <property type="entry name" value="EFG_C"/>
    <property type="match status" value="1"/>
</dbReference>
<keyword evidence="11" id="KW-1185">Reference proteome</keyword>
<keyword evidence="6 8" id="KW-0342">GTP-binding</keyword>
<dbReference type="EMBL" id="JBGFUD010002613">
    <property type="protein sequence ID" value="MFH4977790.1"/>
    <property type="molecule type" value="Genomic_DNA"/>
</dbReference>
<feature type="binding site" evidence="8">
    <location>
        <begin position="192"/>
        <end position="195"/>
    </location>
    <ligand>
        <name>GTP</name>
        <dbReference type="ChEBI" id="CHEBI:37565"/>
    </ligand>
</feature>
<dbReference type="SUPFAM" id="SSF50447">
    <property type="entry name" value="Translation proteins"/>
    <property type="match status" value="1"/>
</dbReference>
<dbReference type="GO" id="GO:0005743">
    <property type="term" value="C:mitochondrial inner membrane"/>
    <property type="evidence" value="ECO:0007669"/>
    <property type="project" value="UniProtKB-SubCell"/>
</dbReference>
<evidence type="ECO:0000256" key="6">
    <source>
        <dbReference type="ARBA" id="ARBA00023134"/>
    </source>
</evidence>
<feature type="binding site" evidence="8">
    <location>
        <begin position="138"/>
        <end position="142"/>
    </location>
    <ligand>
        <name>GTP</name>
        <dbReference type="ChEBI" id="CHEBI:37565"/>
    </ligand>
</feature>
<comment type="function">
    <text evidence="8">Promotes mitochondrial protein synthesis. May act as a fidelity factor of the translation reaction, by catalyzing a one-codon backward translocation of tRNAs on improperly translocated ribosomes. Binds to mitochondrial ribosomes in a GTP-dependent manner.</text>
</comment>
<dbReference type="PRINTS" id="PR00315">
    <property type="entry name" value="ELONGATNFCT"/>
</dbReference>
<dbReference type="InterPro" id="IPR000795">
    <property type="entry name" value="T_Tr_GTP-bd_dom"/>
</dbReference>
<name>A0ABD6END7_9BILA</name>
<dbReference type="InterPro" id="IPR000640">
    <property type="entry name" value="EFG_V-like"/>
</dbReference>
<dbReference type="HAMAP" id="MF_00071">
    <property type="entry name" value="LepA"/>
    <property type="match status" value="1"/>
</dbReference>
<evidence type="ECO:0000256" key="5">
    <source>
        <dbReference type="ARBA" id="ARBA00023128"/>
    </source>
</evidence>
<keyword evidence="5 8" id="KW-0496">Mitochondrion</keyword>
<dbReference type="Pfam" id="PF06421">
    <property type="entry name" value="LepA_C"/>
    <property type="match status" value="1"/>
</dbReference>
<dbReference type="Gene3D" id="3.30.70.240">
    <property type="match status" value="1"/>
</dbReference>
<dbReference type="Gene3D" id="2.40.30.10">
    <property type="entry name" value="Translation factors"/>
    <property type="match status" value="1"/>
</dbReference>
<dbReference type="FunFam" id="3.30.70.240:FF:000007">
    <property type="entry name" value="Translation factor GUF1, mitochondrial"/>
    <property type="match status" value="1"/>
</dbReference>
<sequence>MRITIKCFFAIQKFYNMRVSSVLGCKHSTSVCRPPILWDIISRYRYYSSGLRRSDTPQRYLDLSTFPCDKIRNFGIVAHVDHGKSTLADRILEITGVVDKNHEHQLLDKLKVERERGITVKAQTCSMVYKGTLLNLIDTPGHVDFSFEVSRSVSVVDGILLLVAANQGVQAQTIANFWLASKAGITIIPVINKIDLKNANISQVEEQMRRLFNFKSSDILHVSAKNGENVLCLLDSILERIPAPKADSSLPFRSFIFDSCFEEYRGAIAYINVKEGQVRRGQKIRSFHGKHEYEVSEVGVMHPNMVAVEALFAGQVGYLIANMKTVKEATVGETLFDPKQKDMIVPVPALKTVKPTVYAGLFPVDPADYDELRQALERLSLNDPSVSIVNDSSLALGLGWRVGFLGVLHMEVFSARLDQEYNASVILTYPSVEYRAVIIDNENVRRKRYGGKTEVVISKPSDFPDVVDVSKFLEPVVEVSVIIPNEYFGAVNTLCMGCRGVHEDTISIDDSRLMVKWQIPLAEVVVSFFESLKRISSGYASFDYEHCGYREVELSKLVITVNNTVIDEFSEVLPASMLKERAKLLVTRLKQEISRQQFSIAIKATSGKSTKVIAQATVPPMKRDFTQLLKGNFGGGGMERLKKKLSHQKEGKERLRRIGRIQFSKDIFLNVLRK</sequence>
<dbReference type="SUPFAM" id="SSF54980">
    <property type="entry name" value="EF-G C-terminal domain-like"/>
    <property type="match status" value="2"/>
</dbReference>
<dbReference type="InterPro" id="IPR027417">
    <property type="entry name" value="P-loop_NTPase"/>
</dbReference>
<dbReference type="NCBIfam" id="TIGR00231">
    <property type="entry name" value="small_GTP"/>
    <property type="match status" value="1"/>
</dbReference>
<dbReference type="SMART" id="SM00838">
    <property type="entry name" value="EFG_C"/>
    <property type="match status" value="1"/>
</dbReference>
<proteinExistence type="inferred from homology"/>
<comment type="catalytic activity">
    <reaction evidence="8">
        <text>GTP + H2O = GDP + phosphate + H(+)</text>
        <dbReference type="Rhea" id="RHEA:19669"/>
        <dbReference type="ChEBI" id="CHEBI:15377"/>
        <dbReference type="ChEBI" id="CHEBI:15378"/>
        <dbReference type="ChEBI" id="CHEBI:37565"/>
        <dbReference type="ChEBI" id="CHEBI:43474"/>
        <dbReference type="ChEBI" id="CHEBI:58189"/>
        <dbReference type="EC" id="3.6.5.n1"/>
    </reaction>
</comment>
<evidence type="ECO:0000313" key="10">
    <source>
        <dbReference type="EMBL" id="MFH4977790.1"/>
    </source>
</evidence>
<keyword evidence="8" id="KW-0648">Protein biosynthesis</keyword>
<comment type="subcellular location">
    <subcellularLocation>
        <location evidence="8">Mitochondrion inner membrane</location>
        <topology evidence="8">Peripheral membrane protein</topology>
        <orientation evidence="8">Matrix side</orientation>
    </subcellularLocation>
</comment>
<dbReference type="CDD" id="cd16260">
    <property type="entry name" value="EF4_III"/>
    <property type="match status" value="1"/>
</dbReference>
<comment type="similarity">
    <text evidence="8">Belongs to the GTP-binding elongation factor family. LepA subfamily.</text>
</comment>
<dbReference type="EC" id="3.6.5.n1" evidence="8"/>
<dbReference type="AlphaFoldDB" id="A0ABD6END7"/>
<dbReference type="FunFam" id="2.40.30.10:FF:000015">
    <property type="entry name" value="Translation factor GUF1, mitochondrial"/>
    <property type="match status" value="1"/>
</dbReference>
<dbReference type="InterPro" id="IPR004161">
    <property type="entry name" value="EFTu-like_2"/>
</dbReference>
<evidence type="ECO:0000256" key="8">
    <source>
        <dbReference type="HAMAP-Rule" id="MF_03137"/>
    </source>
</evidence>
<dbReference type="GO" id="GO:0005759">
    <property type="term" value="C:mitochondrial matrix"/>
    <property type="evidence" value="ECO:0007669"/>
    <property type="project" value="UniProtKB-UniRule"/>
</dbReference>
<evidence type="ECO:0000256" key="3">
    <source>
        <dbReference type="ARBA" id="ARBA00022792"/>
    </source>
</evidence>
<dbReference type="FunFam" id="3.30.70.870:FF:000004">
    <property type="entry name" value="Translation factor GUF1, mitochondrial"/>
    <property type="match status" value="1"/>
</dbReference>
<dbReference type="InterPro" id="IPR031157">
    <property type="entry name" value="G_TR_CS"/>
</dbReference>
<dbReference type="InterPro" id="IPR035654">
    <property type="entry name" value="LepA_IV"/>
</dbReference>
<dbReference type="Gene3D" id="3.30.70.2570">
    <property type="entry name" value="Elongation factor 4, C-terminal domain"/>
    <property type="match status" value="1"/>
</dbReference>
<accession>A0ABD6END7</accession>
<dbReference type="GO" id="GO:0043022">
    <property type="term" value="F:ribosome binding"/>
    <property type="evidence" value="ECO:0007669"/>
    <property type="project" value="UniProtKB-UniRule"/>
</dbReference>
<dbReference type="Gene3D" id="3.40.50.300">
    <property type="entry name" value="P-loop containing nucleotide triphosphate hydrolases"/>
    <property type="match status" value="1"/>
</dbReference>
<protein>
    <recommendedName>
        <fullName evidence="8">Translation factor GUF1 homolog, mitochondrial</fullName>
        <ecNumber evidence="8">3.6.5.n1</ecNumber>
    </recommendedName>
    <alternativeName>
        <fullName evidence="8">Elongation factor 4 homolog</fullName>
        <shortName evidence="8">EF-4</shortName>
    </alternativeName>
    <alternativeName>
        <fullName evidence="8">GTPase GUF1 homolog</fullName>
    </alternativeName>
    <alternativeName>
        <fullName evidence="8">Ribosomal back-translocase</fullName>
    </alternativeName>
</protein>
<comment type="similarity">
    <text evidence="1">Belongs to the TRAFAC class translation factor GTPase superfamily. Classic translation factor GTPase family. LepA subfamily.</text>
</comment>
<evidence type="ECO:0000256" key="7">
    <source>
        <dbReference type="ARBA" id="ARBA00023136"/>
    </source>
</evidence>
<dbReference type="SUPFAM" id="SSF52540">
    <property type="entry name" value="P-loop containing nucleoside triphosphate hydrolases"/>
    <property type="match status" value="1"/>
</dbReference>
<evidence type="ECO:0000256" key="4">
    <source>
        <dbReference type="ARBA" id="ARBA00022801"/>
    </source>
</evidence>
<evidence type="ECO:0000256" key="2">
    <source>
        <dbReference type="ARBA" id="ARBA00022741"/>
    </source>
</evidence>
<dbReference type="InterPro" id="IPR038363">
    <property type="entry name" value="LepA_C_sf"/>
</dbReference>
<dbReference type="FunFam" id="3.40.50.300:FF:000078">
    <property type="entry name" value="Elongation factor 4"/>
    <property type="match status" value="1"/>
</dbReference>
<reference evidence="10 11" key="1">
    <citation type="submission" date="2024-08" db="EMBL/GenBank/DDBJ databases">
        <title>Gnathostoma spinigerum genome.</title>
        <authorList>
            <person name="Gonzalez-Bertolin B."/>
            <person name="Monzon S."/>
            <person name="Zaballos A."/>
            <person name="Jimenez P."/>
            <person name="Dekumyoy P."/>
            <person name="Varona S."/>
            <person name="Cuesta I."/>
            <person name="Sumanam S."/>
            <person name="Adisakwattana P."/>
            <person name="Gasser R.B."/>
            <person name="Hernandez-Gonzalez A."/>
            <person name="Young N.D."/>
            <person name="Perteguer M.J."/>
        </authorList>
    </citation>
    <scope>NUCLEOTIDE SEQUENCE [LARGE SCALE GENOMIC DNA]</scope>
    <source>
        <strain evidence="10">AL3</strain>
        <tissue evidence="10">Liver</tissue>
    </source>
</reference>
<keyword evidence="7 8" id="KW-0472">Membrane</keyword>
<keyword evidence="2 8" id="KW-0547">Nucleotide-binding</keyword>
<dbReference type="InterPro" id="IPR006297">
    <property type="entry name" value="EF-4"/>
</dbReference>
<dbReference type="CDD" id="cd03699">
    <property type="entry name" value="EF4_II"/>
    <property type="match status" value="1"/>
</dbReference>
<dbReference type="InterPro" id="IPR013842">
    <property type="entry name" value="LepA_CTD"/>
</dbReference>
<dbReference type="PROSITE" id="PS51722">
    <property type="entry name" value="G_TR_2"/>
    <property type="match status" value="1"/>
</dbReference>
<dbReference type="NCBIfam" id="TIGR01393">
    <property type="entry name" value="lepA"/>
    <property type="match status" value="1"/>
</dbReference>
<dbReference type="PROSITE" id="PS00301">
    <property type="entry name" value="G_TR_1"/>
    <property type="match status" value="1"/>
</dbReference>
<dbReference type="InterPro" id="IPR035647">
    <property type="entry name" value="EFG_III/V"/>
</dbReference>
<comment type="caution">
    <text evidence="10">The sequence shown here is derived from an EMBL/GenBank/DDBJ whole genome shotgun (WGS) entry which is preliminary data.</text>
</comment>
<dbReference type="PANTHER" id="PTHR43512">
    <property type="entry name" value="TRANSLATION FACTOR GUF1-RELATED"/>
    <property type="match status" value="1"/>
</dbReference>
<dbReference type="CDD" id="cd03709">
    <property type="entry name" value="lepA_C"/>
    <property type="match status" value="1"/>
</dbReference>
<dbReference type="InterPro" id="IPR009000">
    <property type="entry name" value="Transl_B-barrel_sf"/>
</dbReference>
<keyword evidence="3 8" id="KW-0999">Mitochondrion inner membrane</keyword>
<dbReference type="GO" id="GO:0045727">
    <property type="term" value="P:positive regulation of translation"/>
    <property type="evidence" value="ECO:0007669"/>
    <property type="project" value="UniProtKB-UniRule"/>
</dbReference>
<evidence type="ECO:0000256" key="1">
    <source>
        <dbReference type="ARBA" id="ARBA00005454"/>
    </source>
</evidence>
<dbReference type="PANTHER" id="PTHR43512:SF7">
    <property type="entry name" value="TRANSLATION FACTOR GUF1, MITOCHONDRIAL"/>
    <property type="match status" value="1"/>
</dbReference>
<keyword evidence="4 8" id="KW-0378">Hydrolase</keyword>
<gene>
    <name evidence="10" type="ORF">AB6A40_004499</name>
</gene>
<dbReference type="Proteomes" id="UP001608902">
    <property type="component" value="Unassembled WGS sequence"/>
</dbReference>